<dbReference type="Proteomes" id="UP000799757">
    <property type="component" value="Unassembled WGS sequence"/>
</dbReference>
<reference evidence="2" key="1">
    <citation type="journal article" date="2020" name="Stud. Mycol.">
        <title>101 Dothideomycetes genomes: a test case for predicting lifestyles and emergence of pathogens.</title>
        <authorList>
            <person name="Haridas S."/>
            <person name="Albert R."/>
            <person name="Binder M."/>
            <person name="Bloem J."/>
            <person name="Labutti K."/>
            <person name="Salamov A."/>
            <person name="Andreopoulos B."/>
            <person name="Baker S."/>
            <person name="Barry K."/>
            <person name="Bills G."/>
            <person name="Bluhm B."/>
            <person name="Cannon C."/>
            <person name="Castanera R."/>
            <person name="Culley D."/>
            <person name="Daum C."/>
            <person name="Ezra D."/>
            <person name="Gonzalez J."/>
            <person name="Henrissat B."/>
            <person name="Kuo A."/>
            <person name="Liang C."/>
            <person name="Lipzen A."/>
            <person name="Lutzoni F."/>
            <person name="Magnuson J."/>
            <person name="Mondo S."/>
            <person name="Nolan M."/>
            <person name="Ohm R."/>
            <person name="Pangilinan J."/>
            <person name="Park H.-J."/>
            <person name="Ramirez L."/>
            <person name="Alfaro M."/>
            <person name="Sun H."/>
            <person name="Tritt A."/>
            <person name="Yoshinaga Y."/>
            <person name="Zwiers L.-H."/>
            <person name="Turgeon B."/>
            <person name="Goodwin S."/>
            <person name="Spatafora J."/>
            <person name="Crous P."/>
            <person name="Grigoriev I."/>
        </authorList>
    </citation>
    <scope>NUCLEOTIDE SEQUENCE</scope>
    <source>
        <strain evidence="2">CBS 109.77</strain>
    </source>
</reference>
<proteinExistence type="predicted"/>
<sequence length="54" mass="5930">MTNKHIATNKTQNHCNSPRTTPSPVHNETTNSTYPHVLVRAERNSVSNPTSTSA</sequence>
<accession>A0A6A6XFI9</accession>
<dbReference type="EMBL" id="MU001862">
    <property type="protein sequence ID" value="KAF2795340.1"/>
    <property type="molecule type" value="Genomic_DNA"/>
</dbReference>
<evidence type="ECO:0000256" key="1">
    <source>
        <dbReference type="SAM" id="MobiDB-lite"/>
    </source>
</evidence>
<evidence type="ECO:0000313" key="2">
    <source>
        <dbReference type="EMBL" id="KAF2795340.1"/>
    </source>
</evidence>
<name>A0A6A6XFI9_9PLEO</name>
<feature type="compositionally biased region" description="Polar residues" evidence="1">
    <location>
        <begin position="1"/>
        <end position="34"/>
    </location>
</feature>
<feature type="compositionally biased region" description="Polar residues" evidence="1">
    <location>
        <begin position="44"/>
        <end position="54"/>
    </location>
</feature>
<dbReference type="AlphaFoldDB" id="A0A6A6XFI9"/>
<evidence type="ECO:0000313" key="3">
    <source>
        <dbReference type="Proteomes" id="UP000799757"/>
    </source>
</evidence>
<gene>
    <name evidence="2" type="ORF">K505DRAFT_324120</name>
</gene>
<keyword evidence="3" id="KW-1185">Reference proteome</keyword>
<feature type="region of interest" description="Disordered" evidence="1">
    <location>
        <begin position="1"/>
        <end position="54"/>
    </location>
</feature>
<protein>
    <submittedName>
        <fullName evidence="2">Uncharacterized protein</fullName>
    </submittedName>
</protein>
<organism evidence="2 3">
    <name type="scientific">Melanomma pulvis-pyrius CBS 109.77</name>
    <dbReference type="NCBI Taxonomy" id="1314802"/>
    <lineage>
        <taxon>Eukaryota</taxon>
        <taxon>Fungi</taxon>
        <taxon>Dikarya</taxon>
        <taxon>Ascomycota</taxon>
        <taxon>Pezizomycotina</taxon>
        <taxon>Dothideomycetes</taxon>
        <taxon>Pleosporomycetidae</taxon>
        <taxon>Pleosporales</taxon>
        <taxon>Melanommataceae</taxon>
        <taxon>Melanomma</taxon>
    </lineage>
</organism>